<dbReference type="EMBL" id="VSWC01000106">
    <property type="protein sequence ID" value="KAA1085589.1"/>
    <property type="molecule type" value="Genomic_DNA"/>
</dbReference>
<dbReference type="AlphaFoldDB" id="A0A5B0NCX4"/>
<evidence type="ECO:0000313" key="4">
    <source>
        <dbReference type="Proteomes" id="UP000325313"/>
    </source>
</evidence>
<reference evidence="3 4" key="1">
    <citation type="submission" date="2019-05" db="EMBL/GenBank/DDBJ databases">
        <title>Emergence of the Ug99 lineage of the wheat stem rust pathogen through somatic hybridization.</title>
        <authorList>
            <person name="Li F."/>
            <person name="Upadhyaya N.M."/>
            <person name="Sperschneider J."/>
            <person name="Matny O."/>
            <person name="Nguyen-Phuc H."/>
            <person name="Mago R."/>
            <person name="Raley C."/>
            <person name="Miller M.E."/>
            <person name="Silverstein K.A.T."/>
            <person name="Henningsen E."/>
            <person name="Hirsch C.D."/>
            <person name="Visser B."/>
            <person name="Pretorius Z.A."/>
            <person name="Steffenson B.J."/>
            <person name="Schwessinger B."/>
            <person name="Dodds P.N."/>
            <person name="Figueroa M."/>
        </authorList>
    </citation>
    <scope>NUCLEOTIDE SEQUENCE [LARGE SCALE GENOMIC DNA]</scope>
    <source>
        <strain evidence="1">21-0</strain>
        <strain evidence="2 4">Ug99</strain>
    </source>
</reference>
<evidence type="ECO:0000313" key="3">
    <source>
        <dbReference type="Proteomes" id="UP000324748"/>
    </source>
</evidence>
<gene>
    <name evidence="1" type="ORF">PGT21_012332</name>
    <name evidence="2" type="ORF">PGTUg99_020088</name>
</gene>
<keyword evidence="3" id="KW-1185">Reference proteome</keyword>
<comment type="caution">
    <text evidence="1">The sequence shown here is derived from an EMBL/GenBank/DDBJ whole genome shotgun (WGS) entry which is preliminary data.</text>
</comment>
<protein>
    <submittedName>
        <fullName evidence="1">Uncharacterized protein</fullName>
    </submittedName>
</protein>
<dbReference type="EMBL" id="VDEP01000036">
    <property type="protein sequence ID" value="KAA1136000.1"/>
    <property type="molecule type" value="Genomic_DNA"/>
</dbReference>
<sequence length="172" mass="18726">MHAACFVPHLKPIVSRLFHAPVKKSCILVVPWGIYGHYGDAATAAKLTPIPEETVLLNDPDGDRTRDILRSFPDPGRCKAGILPLNYGADSGMRKAPIPTAAPSPMALLTPQSMCYAVVCKTLTDLSHRDLDRASAVEVTCTSHGWYFKHFGVPARLIKTVDLGSNNHPTRI</sequence>
<accession>A0A5B0NCX4</accession>
<dbReference type="Proteomes" id="UP000325313">
    <property type="component" value="Unassembled WGS sequence"/>
</dbReference>
<organism evidence="1 3">
    <name type="scientific">Puccinia graminis f. sp. tritici</name>
    <dbReference type="NCBI Taxonomy" id="56615"/>
    <lineage>
        <taxon>Eukaryota</taxon>
        <taxon>Fungi</taxon>
        <taxon>Dikarya</taxon>
        <taxon>Basidiomycota</taxon>
        <taxon>Pucciniomycotina</taxon>
        <taxon>Pucciniomycetes</taxon>
        <taxon>Pucciniales</taxon>
        <taxon>Pucciniaceae</taxon>
        <taxon>Puccinia</taxon>
    </lineage>
</organism>
<proteinExistence type="predicted"/>
<evidence type="ECO:0000313" key="2">
    <source>
        <dbReference type="EMBL" id="KAA1136000.1"/>
    </source>
</evidence>
<evidence type="ECO:0000313" key="1">
    <source>
        <dbReference type="EMBL" id="KAA1085589.1"/>
    </source>
</evidence>
<dbReference type="Proteomes" id="UP000324748">
    <property type="component" value="Unassembled WGS sequence"/>
</dbReference>
<name>A0A5B0NCX4_PUCGR</name>